<dbReference type="Proteomes" id="UP001623348">
    <property type="component" value="Unassembled WGS sequence"/>
</dbReference>
<reference evidence="8 9" key="1">
    <citation type="submission" date="2024-06" db="EMBL/GenBank/DDBJ databases">
        <title>The draft genome of Grus japonensis, version 3.</title>
        <authorList>
            <person name="Nabeshima K."/>
            <person name="Suzuki S."/>
            <person name="Onuma M."/>
        </authorList>
    </citation>
    <scope>NUCLEOTIDE SEQUENCE [LARGE SCALE GENOMIC DNA]</scope>
    <source>
        <strain evidence="8 9">451A</strain>
    </source>
</reference>
<dbReference type="Gene3D" id="3.10.580.10">
    <property type="entry name" value="CBS-domain"/>
    <property type="match status" value="1"/>
</dbReference>
<keyword evidence="9" id="KW-1185">Reference proteome</keyword>
<keyword evidence="5" id="KW-0868">Chloride</keyword>
<dbReference type="InterPro" id="IPR046342">
    <property type="entry name" value="CBS_dom_sf"/>
</dbReference>
<evidence type="ECO:0000256" key="1">
    <source>
        <dbReference type="ARBA" id="ARBA00022448"/>
    </source>
</evidence>
<evidence type="ECO:0000256" key="6">
    <source>
        <dbReference type="PROSITE-ProRule" id="PRU00703"/>
    </source>
</evidence>
<keyword evidence="3" id="KW-0406">Ion transport</keyword>
<organism evidence="8 9">
    <name type="scientific">Grus japonensis</name>
    <name type="common">Japanese crane</name>
    <name type="synonym">Red-crowned crane</name>
    <dbReference type="NCBI Taxonomy" id="30415"/>
    <lineage>
        <taxon>Eukaryota</taxon>
        <taxon>Metazoa</taxon>
        <taxon>Chordata</taxon>
        <taxon>Craniata</taxon>
        <taxon>Vertebrata</taxon>
        <taxon>Euteleostomi</taxon>
        <taxon>Archelosauria</taxon>
        <taxon>Archosauria</taxon>
        <taxon>Dinosauria</taxon>
        <taxon>Saurischia</taxon>
        <taxon>Theropoda</taxon>
        <taxon>Coelurosauria</taxon>
        <taxon>Aves</taxon>
        <taxon>Neognathae</taxon>
        <taxon>Neoaves</taxon>
        <taxon>Gruiformes</taxon>
        <taxon>Gruidae</taxon>
        <taxon>Grus</taxon>
    </lineage>
</organism>
<feature type="domain" description="CBS" evidence="7">
    <location>
        <begin position="192"/>
        <end position="249"/>
    </location>
</feature>
<dbReference type="AlphaFoldDB" id="A0ABC9WCF1"/>
<evidence type="ECO:0000256" key="5">
    <source>
        <dbReference type="ARBA" id="ARBA00023214"/>
    </source>
</evidence>
<dbReference type="PROSITE" id="PS51371">
    <property type="entry name" value="CBS"/>
    <property type="match status" value="1"/>
</dbReference>
<accession>A0ABC9WCF1</accession>
<dbReference type="SUPFAM" id="SSF54631">
    <property type="entry name" value="CBS-domain pair"/>
    <property type="match status" value="1"/>
</dbReference>
<dbReference type="InterPro" id="IPR051280">
    <property type="entry name" value="Cl-channel/antiporter"/>
</dbReference>
<evidence type="ECO:0000313" key="8">
    <source>
        <dbReference type="EMBL" id="GAB0182484.1"/>
    </source>
</evidence>
<evidence type="ECO:0000313" key="9">
    <source>
        <dbReference type="Proteomes" id="UP001623348"/>
    </source>
</evidence>
<proteinExistence type="predicted"/>
<evidence type="ECO:0000256" key="4">
    <source>
        <dbReference type="ARBA" id="ARBA00023122"/>
    </source>
</evidence>
<dbReference type="GO" id="GO:0006811">
    <property type="term" value="P:monoatomic ion transport"/>
    <property type="evidence" value="ECO:0007669"/>
    <property type="project" value="UniProtKB-KW"/>
</dbReference>
<dbReference type="PANTHER" id="PTHR11689:SF89">
    <property type="entry name" value="CHLORIDE CHANNEL PROTEIN"/>
    <property type="match status" value="1"/>
</dbReference>
<evidence type="ECO:0000259" key="7">
    <source>
        <dbReference type="PROSITE" id="PS51371"/>
    </source>
</evidence>
<evidence type="ECO:0000256" key="3">
    <source>
        <dbReference type="ARBA" id="ARBA00023065"/>
    </source>
</evidence>
<name>A0ABC9WCF1_GRUJA</name>
<dbReference type="Pfam" id="PF00571">
    <property type="entry name" value="CBS"/>
    <property type="match status" value="1"/>
</dbReference>
<keyword evidence="2" id="KW-0677">Repeat</keyword>
<comment type="caution">
    <text evidence="8">The sequence shown here is derived from an EMBL/GenBank/DDBJ whole genome shotgun (WGS) entry which is preliminary data.</text>
</comment>
<protein>
    <submittedName>
        <fullName evidence="8">Chloride channel protein C-like</fullName>
    </submittedName>
</protein>
<evidence type="ECO:0000256" key="2">
    <source>
        <dbReference type="ARBA" id="ARBA00022737"/>
    </source>
</evidence>
<keyword evidence="1" id="KW-0813">Transport</keyword>
<keyword evidence="4 6" id="KW-0129">CBS domain</keyword>
<dbReference type="EMBL" id="BAAFJT010000002">
    <property type="protein sequence ID" value="GAB0182484.1"/>
    <property type="molecule type" value="Genomic_DNA"/>
</dbReference>
<dbReference type="InterPro" id="IPR000644">
    <property type="entry name" value="CBS_dom"/>
</dbReference>
<dbReference type="PANTHER" id="PTHR11689">
    <property type="entry name" value="CHLORIDE CHANNEL PROTEIN CLC FAMILY MEMBER"/>
    <property type="match status" value="1"/>
</dbReference>
<sequence length="270" mass="31015">MLRERTDVFARLLSFIFERLWILGEILNDGRMASVVPVFIKDQKFSLENYSSVSLTSVTAKILKLNLELFSARDVMEPGVRVLHLKENIASLARLLASTSHGGFPVVCRPKPDHAEVFQGTIKRLELCMLLENEHIFEPETNDESFSSSPPLSYKKITVEKLPNLSRLTMLLNRYTTDPRYQQLFINLEPYINTSAMSVQAHFSLQHTYIIFRTLGLRHLTVVDPQNRVVGVITRKDLMPFPLEERLRLQLAPQSADAELQLTELSVYLW</sequence>
<gene>
    <name evidence="8" type="ORF">GRJ2_000713700</name>
</gene>